<dbReference type="Proteomes" id="UP000716322">
    <property type="component" value="Unassembled WGS sequence"/>
</dbReference>
<dbReference type="InterPro" id="IPR012902">
    <property type="entry name" value="N_methyl_site"/>
</dbReference>
<dbReference type="Gene3D" id="3.30.700.10">
    <property type="entry name" value="Glycoprotein, Type 4 Pilin"/>
    <property type="match status" value="1"/>
</dbReference>
<keyword evidence="2" id="KW-1133">Transmembrane helix</keyword>
<name>A0ABX0PAP4_9BURK</name>
<dbReference type="Pfam" id="PF07963">
    <property type="entry name" value="N_methyl"/>
    <property type="match status" value="1"/>
</dbReference>
<organism evidence="3 4">
    <name type="scientific">Telluria antibiotica</name>
    <dbReference type="NCBI Taxonomy" id="2717319"/>
    <lineage>
        <taxon>Bacteria</taxon>
        <taxon>Pseudomonadati</taxon>
        <taxon>Pseudomonadota</taxon>
        <taxon>Betaproteobacteria</taxon>
        <taxon>Burkholderiales</taxon>
        <taxon>Oxalobacteraceae</taxon>
        <taxon>Telluria group</taxon>
        <taxon>Telluria</taxon>
    </lineage>
</organism>
<gene>
    <name evidence="3" type="ORF">HAV22_12045</name>
</gene>
<feature type="region of interest" description="Disordered" evidence="1">
    <location>
        <begin position="1"/>
        <end position="109"/>
    </location>
</feature>
<protein>
    <submittedName>
        <fullName evidence="3">Type II secretion system protein</fullName>
    </submittedName>
</protein>
<evidence type="ECO:0000313" key="3">
    <source>
        <dbReference type="EMBL" id="NIA54364.1"/>
    </source>
</evidence>
<keyword evidence="4" id="KW-1185">Reference proteome</keyword>
<dbReference type="NCBIfam" id="TIGR02532">
    <property type="entry name" value="IV_pilin_GFxxxE"/>
    <property type="match status" value="1"/>
</dbReference>
<dbReference type="EMBL" id="JAAQOM010000006">
    <property type="protein sequence ID" value="NIA54364.1"/>
    <property type="molecule type" value="Genomic_DNA"/>
</dbReference>
<feature type="compositionally biased region" description="Basic and acidic residues" evidence="1">
    <location>
        <begin position="24"/>
        <end position="40"/>
    </location>
</feature>
<accession>A0ABX0PAP4</accession>
<dbReference type="InterPro" id="IPR045584">
    <property type="entry name" value="Pilin-like"/>
</dbReference>
<dbReference type="SUPFAM" id="SSF54523">
    <property type="entry name" value="Pili subunits"/>
    <property type="match status" value="1"/>
</dbReference>
<feature type="transmembrane region" description="Helical" evidence="2">
    <location>
        <begin position="181"/>
        <end position="204"/>
    </location>
</feature>
<sequence>MRGTACRARRYGPQRPRAHRERVRQRDRPAQDSREHRVLHGPDVGPQLRGHDHDVRRGRRVPGPHGQPDHDRAAAIRQRRHHARPDAGRGLATHQRPVRAQPRHGHGPQHVVLLRGRDGHRAVQHDRQHGRRPAVPAQRRSIVRQDERRPVRDGHLRHLRAGDEAHHPHARGVPVIPRARAAGFTMVELVVVMILVGVLAAIGIPRLMGDKGMQAAVFGDQVASGLRRAQKIATGHRRVVCATVGTQAVILRMNACAPGGLAIGGVDDGDFATTDSALSAASTVATLYFQPDGRITTDAAGTTAATAAIAIGFAGTSGGLPTTVRTINVEGTTGYVE</sequence>
<evidence type="ECO:0000256" key="2">
    <source>
        <dbReference type="SAM" id="Phobius"/>
    </source>
</evidence>
<keyword evidence="2" id="KW-0812">Transmembrane</keyword>
<comment type="caution">
    <text evidence="3">The sequence shown here is derived from an EMBL/GenBank/DDBJ whole genome shotgun (WGS) entry which is preliminary data.</text>
</comment>
<keyword evidence="2" id="KW-0472">Membrane</keyword>
<evidence type="ECO:0000313" key="4">
    <source>
        <dbReference type="Proteomes" id="UP000716322"/>
    </source>
</evidence>
<proteinExistence type="predicted"/>
<reference evidence="3 4" key="1">
    <citation type="submission" date="2020-03" db="EMBL/GenBank/DDBJ databases">
        <title>Genome sequence of strain Massilia sp. TW-1.</title>
        <authorList>
            <person name="Chaudhary D.K."/>
        </authorList>
    </citation>
    <scope>NUCLEOTIDE SEQUENCE [LARGE SCALE GENOMIC DNA]</scope>
    <source>
        <strain evidence="3 4">TW-1</strain>
    </source>
</reference>
<feature type="compositionally biased region" description="Basic residues" evidence="1">
    <location>
        <begin position="7"/>
        <end position="23"/>
    </location>
</feature>
<evidence type="ECO:0000256" key="1">
    <source>
        <dbReference type="SAM" id="MobiDB-lite"/>
    </source>
</evidence>